<dbReference type="SMART" id="SM00320">
    <property type="entry name" value="WD40"/>
    <property type="match status" value="3"/>
</dbReference>
<dbReference type="AlphaFoldDB" id="A0A061B1H5"/>
<evidence type="ECO:0000256" key="2">
    <source>
        <dbReference type="ARBA" id="ARBA00022737"/>
    </source>
</evidence>
<dbReference type="GO" id="GO:0000502">
    <property type="term" value="C:proteasome complex"/>
    <property type="evidence" value="ECO:0007669"/>
    <property type="project" value="UniProtKB-KW"/>
</dbReference>
<evidence type="ECO:0000256" key="1">
    <source>
        <dbReference type="ARBA" id="ARBA00022574"/>
    </source>
</evidence>
<dbReference type="VEuPathDB" id="FungiDB:BON22_2992"/>
<comment type="similarity">
    <text evidence="4">Belongs to the WD repeat PAAF1/RPN14 family.</text>
</comment>
<dbReference type="OMA" id="GYENGML"/>
<dbReference type="PANTHER" id="PTHR19857">
    <property type="entry name" value="MITOCHONDRIAL DIVISION PROTEIN 1-RELATED"/>
    <property type="match status" value="1"/>
</dbReference>
<keyword evidence="1 5" id="KW-0853">WD repeat</keyword>
<keyword evidence="8" id="KW-1185">Reference proteome</keyword>
<name>A0A061B1H5_CYBFA</name>
<organism evidence="6">
    <name type="scientific">Cyberlindnera fabianii</name>
    <name type="common">Yeast</name>
    <name type="synonym">Hansenula fabianii</name>
    <dbReference type="NCBI Taxonomy" id="36022"/>
    <lineage>
        <taxon>Eukaryota</taxon>
        <taxon>Fungi</taxon>
        <taxon>Dikarya</taxon>
        <taxon>Ascomycota</taxon>
        <taxon>Saccharomycotina</taxon>
        <taxon>Saccharomycetes</taxon>
        <taxon>Phaffomycetales</taxon>
        <taxon>Phaffomycetaceae</taxon>
        <taxon>Cyberlindnera</taxon>
    </lineage>
</organism>
<dbReference type="PROSITE" id="PS00678">
    <property type="entry name" value="WD_REPEATS_1"/>
    <property type="match status" value="1"/>
</dbReference>
<evidence type="ECO:0000313" key="8">
    <source>
        <dbReference type="Proteomes" id="UP000189513"/>
    </source>
</evidence>
<evidence type="ECO:0000256" key="5">
    <source>
        <dbReference type="PROSITE-ProRule" id="PRU00221"/>
    </source>
</evidence>
<keyword evidence="2" id="KW-0677">Repeat</keyword>
<gene>
    <name evidence="7" type="ORF">BON22_2992</name>
    <name evidence="6" type="ORF">CYFA0S_11e04236g</name>
</gene>
<dbReference type="OrthoDB" id="10257301at2759"/>
<feature type="repeat" description="WD" evidence="5">
    <location>
        <begin position="180"/>
        <end position="221"/>
    </location>
</feature>
<dbReference type="Gene3D" id="2.130.10.10">
    <property type="entry name" value="YVTN repeat-like/Quinoprotein amine dehydrogenase"/>
    <property type="match status" value="2"/>
</dbReference>
<dbReference type="InterPro" id="IPR019775">
    <property type="entry name" value="WD40_repeat_CS"/>
</dbReference>
<evidence type="ECO:0000313" key="7">
    <source>
        <dbReference type="EMBL" id="ONH67318.1"/>
    </source>
</evidence>
<protein>
    <submittedName>
        <fullName evidence="6">CYFA0S11e04236g1_1</fullName>
    </submittedName>
    <submittedName>
        <fullName evidence="7">Proteasomal ATPase-associated factor 1</fullName>
    </submittedName>
</protein>
<dbReference type="PROSITE" id="PS50294">
    <property type="entry name" value="WD_REPEATS_REGION"/>
    <property type="match status" value="2"/>
</dbReference>
<dbReference type="SUPFAM" id="SSF50978">
    <property type="entry name" value="WD40 repeat-like"/>
    <property type="match status" value="1"/>
</dbReference>
<proteinExistence type="inferred from homology"/>
<evidence type="ECO:0000256" key="3">
    <source>
        <dbReference type="ARBA" id="ARBA00022942"/>
    </source>
</evidence>
<reference evidence="8" key="2">
    <citation type="journal article" date="2017" name="Genome Announc.">
        <title>Genome sequences of Cyberlindnera fabianii 65, Pichia kudriavzevii 129, and Saccharomyces cerevisiae 131 isolated from fermented masau fruits in Zimbabwe.</title>
        <authorList>
            <person name="van Rijswijck I.M.H."/>
            <person name="Derks M.F.L."/>
            <person name="Abee T."/>
            <person name="de Ridder D."/>
            <person name="Smid E.J."/>
        </authorList>
    </citation>
    <scope>NUCLEOTIDE SEQUENCE [LARGE SCALE GENOMIC DNA]</scope>
    <source>
        <strain evidence="8">65</strain>
    </source>
</reference>
<dbReference type="STRING" id="36022.A0A061B1H5"/>
<dbReference type="InterPro" id="IPR051179">
    <property type="entry name" value="WD_repeat_multifunction"/>
</dbReference>
<keyword evidence="3" id="KW-0647">Proteasome</keyword>
<dbReference type="EMBL" id="MPUK01000005">
    <property type="protein sequence ID" value="ONH67318.1"/>
    <property type="molecule type" value="Genomic_DNA"/>
</dbReference>
<dbReference type="Pfam" id="PF00400">
    <property type="entry name" value="WD40"/>
    <property type="match status" value="2"/>
</dbReference>
<dbReference type="PROSITE" id="PS50082">
    <property type="entry name" value="WD_REPEATS_2"/>
    <property type="match status" value="2"/>
</dbReference>
<dbReference type="InterPro" id="IPR036322">
    <property type="entry name" value="WD40_repeat_dom_sf"/>
</dbReference>
<evidence type="ECO:0000313" key="6">
    <source>
        <dbReference type="EMBL" id="CDR43332.1"/>
    </source>
</evidence>
<dbReference type="InterPro" id="IPR001680">
    <property type="entry name" value="WD40_rpt"/>
</dbReference>
<evidence type="ECO:0000256" key="4">
    <source>
        <dbReference type="ARBA" id="ARBA00038321"/>
    </source>
</evidence>
<reference evidence="7" key="3">
    <citation type="submission" date="2017-01" db="EMBL/GenBank/DDBJ databases">
        <authorList>
            <person name="Mah S.A."/>
            <person name="Swanson W.J."/>
            <person name="Moy G.W."/>
            <person name="Vacquier V.D."/>
        </authorList>
    </citation>
    <scope>NUCLEOTIDE SEQUENCE [LARGE SCALE GENOMIC DNA]</scope>
    <source>
        <strain evidence="7">65</strain>
    </source>
</reference>
<dbReference type="EMBL" id="LK052896">
    <property type="protein sequence ID" value="CDR43332.1"/>
    <property type="molecule type" value="Genomic_DNA"/>
</dbReference>
<sequence>MTTVSIQPSFLDVIRDVKEGSCAEDSFWVNIISSKDLEDGESREEIINVSMQGDELSFSNDSGVKFEASKSPLSYKLTIDGRSHSLRAPVKTIATGVSDTSAFDISPNEDRYILGHTSGKLTFGYTSADESNAPVIVQEAHLSSVIKSLFFPSGKVALTAGLDYQIKIWDVTDGSCPRLFSGHKGRITDLKMVERGRNFISSSADGTVKLWDCGSGNNIATLRRSQSIKDGVTALDIGVGETSIIQAKSTYEFGTLGKNVYAGHESGVVTIFDLASREESLALPSQRSAVVSLGAVSEENTLYVAYEEGTVASWDLRKPTEPLVKVDLEAELNSMALGSQSLVVSYNTGFVVELDKCTLQSKAVMVGTNDGCRLVTGRHNTFYLSGSDDVIYKY</sequence>
<dbReference type="PANTHER" id="PTHR19857:SF19">
    <property type="entry name" value="26S PROTEASOME REGULATORY SUBUNIT RPN14"/>
    <property type="match status" value="1"/>
</dbReference>
<dbReference type="Proteomes" id="UP000189513">
    <property type="component" value="Unassembled WGS sequence"/>
</dbReference>
<reference evidence="6" key="1">
    <citation type="journal article" date="2014" name="Genome Announc.">
        <title>Genome sequence of the yeast Cyberlindnera fabianii (Hansenula fabianii).</title>
        <authorList>
            <person name="Freel K.C."/>
            <person name="Sarilar V."/>
            <person name="Neuveglise C."/>
            <person name="Devillers H."/>
            <person name="Friedrich A."/>
            <person name="Schacherer J."/>
        </authorList>
    </citation>
    <scope>NUCLEOTIDE SEQUENCE</scope>
    <source>
        <strain evidence="6">YJS4271</strain>
    </source>
</reference>
<feature type="repeat" description="WD" evidence="5">
    <location>
        <begin position="138"/>
        <end position="179"/>
    </location>
</feature>
<dbReference type="InterPro" id="IPR015943">
    <property type="entry name" value="WD40/YVTN_repeat-like_dom_sf"/>
</dbReference>
<accession>A0A061B1H5</accession>